<sequence>MKKLFTKNYNLTAPGGDNYELKEARTSLLCVEKGWHLIKVTASAKNAKQKNSTDDDDLRMVLNGYELGKYEIPQGQEHYKGFDNAASWNGATLKGNSKTVYLFFYTTQVGDNQLQFFADRNPHLDSLEFHQFSTNEISKLTDLKPSNTDDVDKNGIPWISFIFIGPAPREMEIIASGRSGKQKNKTDGDNLKVLVNGRITQNEEAPTSDKYKNFYFSGDQLNGNTKELTITEKDLVTLENSIELWYDQNPTIHQIEIKFSENYTNLSKFSDGSMQKDFVYLTLHSFIHFMRFINRNYTADFMQNAISQNPKNLVFGEKSRLTKLIRKDTEYQKVIHLIESEINTGQLSGEIFTGGTPEDTIIFNSGDLYSAIHGIKKITYTATKTSGSRYKVDINLYDIYDFDPNNIDYSVNPATELVILADQGESLGVVKNFEILIKIHETI</sequence>
<protein>
    <submittedName>
        <fullName evidence="1">Uncharacterized protein</fullName>
    </submittedName>
</protein>
<proteinExistence type="predicted"/>
<organism evidence="1 2">
    <name type="scientific">candidate division WWE3 bacterium CG_4_9_14_0_2_um_filter_35_11</name>
    <dbReference type="NCBI Taxonomy" id="1975077"/>
    <lineage>
        <taxon>Bacteria</taxon>
        <taxon>Katanobacteria</taxon>
    </lineage>
</organism>
<comment type="caution">
    <text evidence="1">The sequence shown here is derived from an EMBL/GenBank/DDBJ whole genome shotgun (WGS) entry which is preliminary data.</text>
</comment>
<evidence type="ECO:0000313" key="2">
    <source>
        <dbReference type="Proteomes" id="UP000229756"/>
    </source>
</evidence>
<dbReference type="Proteomes" id="UP000229756">
    <property type="component" value="Unassembled WGS sequence"/>
</dbReference>
<name>A0A2M8EKZ6_UNCKA</name>
<dbReference type="EMBL" id="PFSJ01000027">
    <property type="protein sequence ID" value="PJC23370.1"/>
    <property type="molecule type" value="Genomic_DNA"/>
</dbReference>
<accession>A0A2M8EKZ6</accession>
<gene>
    <name evidence="1" type="ORF">CO058_03850</name>
</gene>
<evidence type="ECO:0000313" key="1">
    <source>
        <dbReference type="EMBL" id="PJC23370.1"/>
    </source>
</evidence>
<reference evidence="2" key="1">
    <citation type="submission" date="2017-09" db="EMBL/GenBank/DDBJ databases">
        <title>Depth-based differentiation of microbial function through sediment-hosted aquifers and enrichment of novel symbionts in the deep terrestrial subsurface.</title>
        <authorList>
            <person name="Probst A.J."/>
            <person name="Ladd B."/>
            <person name="Jarett J.K."/>
            <person name="Geller-Mcgrath D.E."/>
            <person name="Sieber C.M.K."/>
            <person name="Emerson J.B."/>
            <person name="Anantharaman K."/>
            <person name="Thomas B.C."/>
            <person name="Malmstrom R."/>
            <person name="Stieglmeier M."/>
            <person name="Klingl A."/>
            <person name="Woyke T."/>
            <person name="Ryan C.M."/>
            <person name="Banfield J.F."/>
        </authorList>
    </citation>
    <scope>NUCLEOTIDE SEQUENCE [LARGE SCALE GENOMIC DNA]</scope>
</reference>
<dbReference type="AlphaFoldDB" id="A0A2M8EKZ6"/>